<dbReference type="AlphaFoldDB" id="A0AB40CHF0"/>
<dbReference type="PANTHER" id="PTHR31973">
    <property type="entry name" value="POLYPROTEIN, PUTATIVE-RELATED"/>
    <property type="match status" value="1"/>
</dbReference>
<protein>
    <submittedName>
        <fullName evidence="4">Uncharacterized protein LOC120276335</fullName>
    </submittedName>
</protein>
<dbReference type="PANTHER" id="PTHR31973:SF197">
    <property type="entry name" value="SWIM-TYPE DOMAIN-CONTAINING PROTEIN"/>
    <property type="match status" value="1"/>
</dbReference>
<accession>A0AB40CHF0</accession>
<organism evidence="3 4">
    <name type="scientific">Dioscorea cayennensis subsp. rotundata</name>
    <name type="common">White Guinea yam</name>
    <name type="synonym">Dioscorea rotundata</name>
    <dbReference type="NCBI Taxonomy" id="55577"/>
    <lineage>
        <taxon>Eukaryota</taxon>
        <taxon>Viridiplantae</taxon>
        <taxon>Streptophyta</taxon>
        <taxon>Embryophyta</taxon>
        <taxon>Tracheophyta</taxon>
        <taxon>Spermatophyta</taxon>
        <taxon>Magnoliopsida</taxon>
        <taxon>Liliopsida</taxon>
        <taxon>Dioscoreales</taxon>
        <taxon>Dioscoreaceae</taxon>
        <taxon>Dioscorea</taxon>
    </lineage>
</organism>
<dbReference type="Proteomes" id="UP001515500">
    <property type="component" value="Chromosome 14"/>
</dbReference>
<sequence>MYICIKAIKEGFLYGCRRLIGVDGCFLKGLMGQLFVAVGRDGNNQMLPISWAVVEKETSDSWKWFLQQLQEDLCIGEGLGWALISDMQKGLINAVNTLFPLIEHRMCARHIYARFGKQFPGKEMQIQFWNTSRATYQPEMQKQLQIMRNVKGGTKAVEVLLERWPISSWCLACFNDVVQCDVIDNNMCETFNGVLVETRAKPIISMLEDIRKYVMNRIVVKREYALKWDFDLGPNIVAKLEKERNKCAKWHIEWNGATSHEVSCDDILSQVKESYVVGLPNRSCSCGKWDKSGLPNTCSFMFNGQALRNRRFASRRTKNEETNHQACRTIEAPNISTTQQEALEILATQQSMTTTESKETPQMSSVKATQESMITEHVIS</sequence>
<keyword evidence="3" id="KW-1185">Reference proteome</keyword>
<name>A0AB40CHF0_DIOCR</name>
<evidence type="ECO:0000256" key="1">
    <source>
        <dbReference type="SAM" id="MobiDB-lite"/>
    </source>
</evidence>
<feature type="domain" description="MULE transposase" evidence="2">
    <location>
        <begin position="20"/>
        <end position="113"/>
    </location>
</feature>
<feature type="compositionally biased region" description="Polar residues" evidence="1">
    <location>
        <begin position="353"/>
        <end position="373"/>
    </location>
</feature>
<reference evidence="4" key="1">
    <citation type="submission" date="2025-08" db="UniProtKB">
        <authorList>
            <consortium name="RefSeq"/>
        </authorList>
    </citation>
    <scope>IDENTIFICATION</scope>
</reference>
<dbReference type="RefSeq" id="XP_039138992.1">
    <property type="nucleotide sequence ID" value="XM_039283058.1"/>
</dbReference>
<evidence type="ECO:0000259" key="2">
    <source>
        <dbReference type="Pfam" id="PF10551"/>
    </source>
</evidence>
<dbReference type="InterPro" id="IPR018289">
    <property type="entry name" value="MULE_transposase_dom"/>
</dbReference>
<proteinExistence type="predicted"/>
<feature type="region of interest" description="Disordered" evidence="1">
    <location>
        <begin position="353"/>
        <end position="380"/>
    </location>
</feature>
<dbReference type="Pfam" id="PF10551">
    <property type="entry name" value="MULE"/>
    <property type="match status" value="1"/>
</dbReference>
<gene>
    <name evidence="4" type="primary">LOC120276335</name>
</gene>
<dbReference type="GeneID" id="120276335"/>
<evidence type="ECO:0000313" key="4">
    <source>
        <dbReference type="RefSeq" id="XP_039138992.1"/>
    </source>
</evidence>
<evidence type="ECO:0000313" key="3">
    <source>
        <dbReference type="Proteomes" id="UP001515500"/>
    </source>
</evidence>